<evidence type="ECO:0000256" key="13">
    <source>
        <dbReference type="HAMAP-Rule" id="MF_01398"/>
    </source>
</evidence>
<evidence type="ECO:0000256" key="1">
    <source>
        <dbReference type="ARBA" id="ARBA00004377"/>
    </source>
</evidence>
<dbReference type="AlphaFoldDB" id="A0A4Q9VEP4"/>
<evidence type="ECO:0000256" key="2">
    <source>
        <dbReference type="ARBA" id="ARBA00022448"/>
    </source>
</evidence>
<dbReference type="InterPro" id="IPR002146">
    <property type="entry name" value="ATP_synth_b/b'su_bac/chlpt"/>
</dbReference>
<protein>
    <recommendedName>
        <fullName evidence="13">ATP synthase subunit b</fullName>
    </recommendedName>
    <alternativeName>
        <fullName evidence="13">ATP synthase F(0) sector subunit b</fullName>
    </alternativeName>
    <alternativeName>
        <fullName evidence="13">ATPase subunit I</fullName>
    </alternativeName>
    <alternativeName>
        <fullName evidence="13">F-type ATPase subunit b</fullName>
        <shortName evidence="13">F-ATPase subunit b</shortName>
    </alternativeName>
</protein>
<evidence type="ECO:0000256" key="15">
    <source>
        <dbReference type="SAM" id="Coils"/>
    </source>
</evidence>
<evidence type="ECO:0000313" key="16">
    <source>
        <dbReference type="EMBL" id="TBW32317.1"/>
    </source>
</evidence>
<keyword evidence="5 13" id="KW-0375">Hydrogen ion transport</keyword>
<feature type="transmembrane region" description="Helical" evidence="13">
    <location>
        <begin position="6"/>
        <end position="25"/>
    </location>
</feature>
<comment type="caution">
    <text evidence="16">The sequence shown here is derived from an EMBL/GenBank/DDBJ whole genome shotgun (WGS) entry which is preliminary data.</text>
</comment>
<reference evidence="16 17" key="1">
    <citation type="submission" date="2019-02" db="EMBL/GenBank/DDBJ databases">
        <title>Siculibacillus lacustris gen. nov., sp. nov., a new rosette-forming bacterium isolated from a freshwater crater lake (Lake St. Ana, Romania).</title>
        <authorList>
            <person name="Felfoldi T."/>
            <person name="Marton Z."/>
            <person name="Szabo A."/>
            <person name="Mentes A."/>
            <person name="Boka K."/>
            <person name="Marialigeti K."/>
            <person name="Mathe I."/>
            <person name="Koncz M."/>
            <person name="Schumann P."/>
            <person name="Toth E."/>
        </authorList>
    </citation>
    <scope>NUCLEOTIDE SEQUENCE [LARGE SCALE GENOMIC DNA]</scope>
    <source>
        <strain evidence="16 17">SA-279</strain>
    </source>
</reference>
<keyword evidence="9 13" id="KW-0066">ATP synthesis</keyword>
<proteinExistence type="inferred from homology"/>
<dbReference type="GO" id="GO:0045259">
    <property type="term" value="C:proton-transporting ATP synthase complex"/>
    <property type="evidence" value="ECO:0007669"/>
    <property type="project" value="UniProtKB-KW"/>
</dbReference>
<dbReference type="Pfam" id="PF00430">
    <property type="entry name" value="ATP-synt_B"/>
    <property type="match status" value="1"/>
</dbReference>
<evidence type="ECO:0000256" key="7">
    <source>
        <dbReference type="ARBA" id="ARBA00023065"/>
    </source>
</evidence>
<dbReference type="Proteomes" id="UP000292781">
    <property type="component" value="Unassembled WGS sequence"/>
</dbReference>
<dbReference type="GO" id="GO:0046933">
    <property type="term" value="F:proton-transporting ATP synthase activity, rotational mechanism"/>
    <property type="evidence" value="ECO:0007669"/>
    <property type="project" value="UniProtKB-UniRule"/>
</dbReference>
<comment type="subcellular location">
    <subcellularLocation>
        <location evidence="1">Cell inner membrane</location>
        <topology evidence="1">Single-pass membrane protein</topology>
    </subcellularLocation>
    <subcellularLocation>
        <location evidence="13">Cell membrane</location>
        <topology evidence="13">Single-pass membrane protein</topology>
    </subcellularLocation>
</comment>
<evidence type="ECO:0000313" key="17">
    <source>
        <dbReference type="Proteomes" id="UP000292781"/>
    </source>
</evidence>
<evidence type="ECO:0000256" key="8">
    <source>
        <dbReference type="ARBA" id="ARBA00023136"/>
    </source>
</evidence>
<comment type="function">
    <text evidence="10 13">F(1)F(0) ATP synthase produces ATP from ADP in the presence of a proton or sodium gradient. F-type ATPases consist of two structural domains, F(1) containing the extramembraneous catalytic core and F(0) containing the membrane proton channel, linked together by a central stalk and a peripheral stalk. During catalysis, ATP synthesis in the catalytic domain of F(1) is coupled via a rotary mechanism of the central stalk subunits to proton translocation.</text>
</comment>
<dbReference type="HAMAP" id="MF_01398">
    <property type="entry name" value="ATP_synth_b_bprime"/>
    <property type="match status" value="1"/>
</dbReference>
<evidence type="ECO:0000256" key="14">
    <source>
        <dbReference type="RuleBase" id="RU003848"/>
    </source>
</evidence>
<dbReference type="OrthoDB" id="8479836at2"/>
<sequence>MDATSLATFWALVSLLIFFGVIAYLKVPAKIGTAMDAKIAAIESELAEARTLREEAVALLAAFRQKAADAELEAQSIVAEAKAEADRLTIETNKALEDLIVRRTRAAESKIAQAEAQAVAEVRALATDVAVAAAERILAARAAGPTGADLVAKGIAEVAAKLN</sequence>
<feature type="coiled-coil region" evidence="15">
    <location>
        <begin position="39"/>
        <end position="98"/>
    </location>
</feature>
<keyword evidence="3 13" id="KW-0138">CF(0)</keyword>
<dbReference type="CDD" id="cd06503">
    <property type="entry name" value="ATP-synt_Fo_b"/>
    <property type="match status" value="1"/>
</dbReference>
<organism evidence="16 17">
    <name type="scientific">Siculibacillus lacustris</name>
    <dbReference type="NCBI Taxonomy" id="1549641"/>
    <lineage>
        <taxon>Bacteria</taxon>
        <taxon>Pseudomonadati</taxon>
        <taxon>Pseudomonadota</taxon>
        <taxon>Alphaproteobacteria</taxon>
        <taxon>Hyphomicrobiales</taxon>
        <taxon>Ancalomicrobiaceae</taxon>
        <taxon>Siculibacillus</taxon>
    </lineage>
</organism>
<keyword evidence="17" id="KW-1185">Reference proteome</keyword>
<evidence type="ECO:0000256" key="11">
    <source>
        <dbReference type="ARBA" id="ARBA00025614"/>
    </source>
</evidence>
<keyword evidence="8 13" id="KW-0472">Membrane</keyword>
<evidence type="ECO:0000256" key="4">
    <source>
        <dbReference type="ARBA" id="ARBA00022692"/>
    </source>
</evidence>
<keyword evidence="7 13" id="KW-0406">Ion transport</keyword>
<name>A0A4Q9VEP4_9HYPH</name>
<accession>A0A4Q9VEP4</accession>
<keyword evidence="15" id="KW-0175">Coiled coil</keyword>
<dbReference type="GO" id="GO:0005886">
    <property type="term" value="C:plasma membrane"/>
    <property type="evidence" value="ECO:0007669"/>
    <property type="project" value="UniProtKB-SubCell"/>
</dbReference>
<keyword evidence="2 13" id="KW-0813">Transport</keyword>
<comment type="subunit">
    <text evidence="12 13">F-type ATPases have 2 components, F(1) - the catalytic core - and F(0) - the membrane proton channel. F(1) has five subunits: alpha(3), beta(3), gamma(1), delta(1), epsilon(1). F(0) has three main subunits: a(1), b(2) and c(10-14). The alpha and beta chains form an alternating ring which encloses part of the gamma chain. F(1) is attached to F(0) by a central stalk formed by the gamma and epsilon chains, while a peripheral stalk is formed by the delta and b chains.</text>
</comment>
<evidence type="ECO:0000256" key="12">
    <source>
        <dbReference type="ARBA" id="ARBA00025830"/>
    </source>
</evidence>
<keyword evidence="13" id="KW-1003">Cell membrane</keyword>
<evidence type="ECO:0000256" key="9">
    <source>
        <dbReference type="ARBA" id="ARBA00023310"/>
    </source>
</evidence>
<dbReference type="RefSeq" id="WP_131311873.1">
    <property type="nucleotide sequence ID" value="NZ_SJFN01000063.1"/>
</dbReference>
<gene>
    <name evidence="13" type="primary">atpF</name>
    <name evidence="16" type="ORF">EYW49_22250</name>
</gene>
<evidence type="ECO:0000256" key="6">
    <source>
        <dbReference type="ARBA" id="ARBA00022989"/>
    </source>
</evidence>
<evidence type="ECO:0000256" key="3">
    <source>
        <dbReference type="ARBA" id="ARBA00022547"/>
    </source>
</evidence>
<comment type="similarity">
    <text evidence="13 14">Belongs to the ATPase B chain family.</text>
</comment>
<keyword evidence="6 13" id="KW-1133">Transmembrane helix</keyword>
<keyword evidence="4 13" id="KW-0812">Transmembrane</keyword>
<comment type="function">
    <text evidence="11">Component of the F(0) channel, it forms part of the peripheral stalk, linking F(1) to F(0). The b'-subunit is a diverged and duplicated form of b found in plants and photosynthetic bacteria.</text>
</comment>
<evidence type="ECO:0000256" key="10">
    <source>
        <dbReference type="ARBA" id="ARBA00025198"/>
    </source>
</evidence>
<evidence type="ECO:0000256" key="5">
    <source>
        <dbReference type="ARBA" id="ARBA00022781"/>
    </source>
</evidence>
<dbReference type="EMBL" id="SJFN01000063">
    <property type="protein sequence ID" value="TBW32317.1"/>
    <property type="molecule type" value="Genomic_DNA"/>
</dbReference>